<dbReference type="Proteomes" id="UP000295722">
    <property type="component" value="Unassembled WGS sequence"/>
</dbReference>
<evidence type="ECO:0000313" key="1">
    <source>
        <dbReference type="EMBL" id="TDG25121.1"/>
    </source>
</evidence>
<organism evidence="1 2">
    <name type="scientific">Paraburkholderia silviterrae</name>
    <dbReference type="NCBI Taxonomy" id="2528715"/>
    <lineage>
        <taxon>Bacteria</taxon>
        <taxon>Pseudomonadati</taxon>
        <taxon>Pseudomonadota</taxon>
        <taxon>Betaproteobacteria</taxon>
        <taxon>Burkholderiales</taxon>
        <taxon>Burkholderiaceae</taxon>
        <taxon>Paraburkholderia</taxon>
    </lineage>
</organism>
<keyword evidence="2" id="KW-1185">Reference proteome</keyword>
<evidence type="ECO:0000313" key="2">
    <source>
        <dbReference type="Proteomes" id="UP000295722"/>
    </source>
</evidence>
<dbReference type="AlphaFoldDB" id="A0A4V2ZZG1"/>
<dbReference type="EMBL" id="SMRP01000002">
    <property type="protein sequence ID" value="TDG25121.1"/>
    <property type="molecule type" value="Genomic_DNA"/>
</dbReference>
<dbReference type="InterPro" id="IPR025915">
    <property type="entry name" value="Phage_gp49_66"/>
</dbReference>
<proteinExistence type="predicted"/>
<comment type="caution">
    <text evidence="1">The sequence shown here is derived from an EMBL/GenBank/DDBJ whole genome shotgun (WGS) entry which is preliminary data.</text>
</comment>
<name>A0A4V2ZZG1_9BURK</name>
<gene>
    <name evidence="1" type="ORF">EYW47_04460</name>
</gene>
<dbReference type="OrthoDB" id="9132559at2"/>
<sequence>MANIHFTADAQSNRGFANGGTPVTREHIEARIATVEYIYTDHAITLCFITLDNGFIESGESRCIDPADFSEARGREIAYTEAFENLWGYFGFMAMEDAHRDRAKMLRQAA</sequence>
<protein>
    <submittedName>
        <fullName evidence="1">Uncharacterized protein</fullName>
    </submittedName>
</protein>
<accession>A0A4V2ZZG1</accession>
<reference evidence="1 2" key="1">
    <citation type="submission" date="2019-03" db="EMBL/GenBank/DDBJ databases">
        <title>Paraburkholderia sp. 4M-K11, isolated from subtropical forest soil.</title>
        <authorList>
            <person name="Gao Z.-H."/>
            <person name="Qiu L.-H."/>
        </authorList>
    </citation>
    <scope>NUCLEOTIDE SEQUENCE [LARGE SCALE GENOMIC DNA]</scope>
    <source>
        <strain evidence="1 2">4M-K11</strain>
    </source>
</reference>
<dbReference type="Pfam" id="PF13876">
    <property type="entry name" value="Phage_gp49_66"/>
    <property type="match status" value="1"/>
</dbReference>
<dbReference type="RefSeq" id="WP_133193687.1">
    <property type="nucleotide sequence ID" value="NZ_JBHUCW010000006.1"/>
</dbReference>